<proteinExistence type="predicted"/>
<dbReference type="OrthoDB" id="45712at2157"/>
<sequence>MELDFYEITGRYDEVAKFYSSVGEESRYLRFLAAVRDPASIYSYMWSCGGRSFLVVEGRRPVALVDVTPCGDEAEAGIVVVDSLQGRGYGTKIAEVFAELLPRLGFDVVKAEIYRENLKALSIARRLGASVVCRGVICTVRLNLRQRALRGVAALKLVATP</sequence>
<evidence type="ECO:0000259" key="1">
    <source>
        <dbReference type="PROSITE" id="PS51186"/>
    </source>
</evidence>
<dbReference type="AlphaFoldDB" id="F2L3G3"/>
<feature type="domain" description="N-acetyltransferase" evidence="1">
    <location>
        <begin position="3"/>
        <end position="145"/>
    </location>
</feature>
<dbReference type="KEGG" id="tuz:TUZN_1740"/>
<name>F2L3G3_THEU7</name>
<dbReference type="EMBL" id="CP002590">
    <property type="protein sequence ID" value="AEA13202.1"/>
    <property type="molecule type" value="Genomic_DNA"/>
</dbReference>
<organism evidence="2 3">
    <name type="scientific">Thermoproteus uzoniensis (strain 768-20)</name>
    <dbReference type="NCBI Taxonomy" id="999630"/>
    <lineage>
        <taxon>Archaea</taxon>
        <taxon>Thermoproteota</taxon>
        <taxon>Thermoprotei</taxon>
        <taxon>Thermoproteales</taxon>
        <taxon>Thermoproteaceae</taxon>
        <taxon>Thermoproteus</taxon>
    </lineage>
</organism>
<dbReference type="GeneID" id="10361255"/>
<dbReference type="eggNOG" id="arCOG05477">
    <property type="taxonomic scope" value="Archaea"/>
</dbReference>
<keyword evidence="3" id="KW-1185">Reference proteome</keyword>
<protein>
    <submittedName>
        <fullName evidence="2">GCN5-related N-acetyltransferase</fullName>
    </submittedName>
</protein>
<accession>F2L3G3</accession>
<evidence type="ECO:0000313" key="3">
    <source>
        <dbReference type="Proteomes" id="UP000008138"/>
    </source>
</evidence>
<dbReference type="Gene3D" id="3.40.630.30">
    <property type="match status" value="1"/>
</dbReference>
<reference key="2">
    <citation type="submission" date="2011-03" db="EMBL/GenBank/DDBJ databases">
        <title>Complete genome sequence of the thermoacidophilic crenarchaeon Thermoproteus uzoniensis 768-20.</title>
        <authorList>
            <person name="Mardanov A.V."/>
            <person name="Gumerov V.M."/>
            <person name="Beletsky A.V."/>
            <person name="Prokofeva M.I."/>
            <person name="Bonch-Osmolovskaya E.A."/>
            <person name="Ravin N.V."/>
            <person name="Skryabin K.G."/>
        </authorList>
    </citation>
    <scope>NUCLEOTIDE SEQUENCE</scope>
    <source>
        <strain>768-20</strain>
    </source>
</reference>
<dbReference type="HOGENOM" id="CLU_135992_0_0_2"/>
<dbReference type="Pfam" id="PF13302">
    <property type="entry name" value="Acetyltransf_3"/>
    <property type="match status" value="1"/>
</dbReference>
<gene>
    <name evidence="2" type="ordered locus">TUZN_1740</name>
</gene>
<dbReference type="SUPFAM" id="SSF55729">
    <property type="entry name" value="Acyl-CoA N-acyltransferases (Nat)"/>
    <property type="match status" value="1"/>
</dbReference>
<dbReference type="InterPro" id="IPR016181">
    <property type="entry name" value="Acyl_CoA_acyltransferase"/>
</dbReference>
<dbReference type="GO" id="GO:0016747">
    <property type="term" value="F:acyltransferase activity, transferring groups other than amino-acyl groups"/>
    <property type="evidence" value="ECO:0007669"/>
    <property type="project" value="InterPro"/>
</dbReference>
<dbReference type="Proteomes" id="UP000008138">
    <property type="component" value="Chromosome"/>
</dbReference>
<dbReference type="InterPro" id="IPR000182">
    <property type="entry name" value="GNAT_dom"/>
</dbReference>
<dbReference type="RefSeq" id="WP_013680537.1">
    <property type="nucleotide sequence ID" value="NC_015315.1"/>
</dbReference>
<evidence type="ECO:0000313" key="2">
    <source>
        <dbReference type="EMBL" id="AEA13202.1"/>
    </source>
</evidence>
<reference evidence="2 3" key="1">
    <citation type="journal article" date="2011" name="J. Bacteriol.">
        <title>Complete genome sequence of the thermoacidophilic crenarchaeon Thermoproteus uzoniensis 768-20.</title>
        <authorList>
            <person name="Mardanov A.V."/>
            <person name="Gumerov V.M."/>
            <person name="Beletsky A.V."/>
            <person name="Prokofeva M.I."/>
            <person name="Bonch-Osmolovskaya E.A."/>
            <person name="Ravin N.V."/>
            <person name="Skryabin K.G."/>
        </authorList>
    </citation>
    <scope>NUCLEOTIDE SEQUENCE [LARGE SCALE GENOMIC DNA]</scope>
    <source>
        <strain evidence="2 3">768-20</strain>
    </source>
</reference>
<dbReference type="PROSITE" id="PS51186">
    <property type="entry name" value="GNAT"/>
    <property type="match status" value="1"/>
</dbReference>